<dbReference type="InterPro" id="IPR017853">
    <property type="entry name" value="GH"/>
</dbReference>
<organism evidence="1 2">
    <name type="scientific">Brevundimonas intermedia</name>
    <dbReference type="NCBI Taxonomy" id="74315"/>
    <lineage>
        <taxon>Bacteria</taxon>
        <taxon>Pseudomonadati</taxon>
        <taxon>Pseudomonadota</taxon>
        <taxon>Alphaproteobacteria</taxon>
        <taxon>Caulobacterales</taxon>
        <taxon>Caulobacteraceae</taxon>
        <taxon>Brevundimonas</taxon>
    </lineage>
</organism>
<dbReference type="Proteomes" id="UP000298216">
    <property type="component" value="Unassembled WGS sequence"/>
</dbReference>
<gene>
    <name evidence="1" type="ORF">EGY25_03245</name>
</gene>
<name>A0A4Y9S3X8_9CAUL</name>
<protein>
    <submittedName>
        <fullName evidence="1">Glycosyl hydrolase family protein</fullName>
    </submittedName>
</protein>
<comment type="caution">
    <text evidence="1">The sequence shown here is derived from an EMBL/GenBank/DDBJ whole genome shotgun (WGS) entry which is preliminary data.</text>
</comment>
<dbReference type="OrthoDB" id="9803892at2"/>
<dbReference type="SUPFAM" id="SSF51445">
    <property type="entry name" value="(Trans)glycosidases"/>
    <property type="match status" value="1"/>
</dbReference>
<keyword evidence="1" id="KW-0378">Hydrolase</keyword>
<dbReference type="Gene3D" id="3.20.20.80">
    <property type="entry name" value="Glycosidases"/>
    <property type="match status" value="1"/>
</dbReference>
<dbReference type="RefSeq" id="WP_135193616.1">
    <property type="nucleotide sequence ID" value="NZ_SPVH01000002.1"/>
</dbReference>
<proteinExistence type="predicted"/>
<dbReference type="GO" id="GO:0004553">
    <property type="term" value="F:hydrolase activity, hydrolyzing O-glycosyl compounds"/>
    <property type="evidence" value="ECO:0007669"/>
    <property type="project" value="InterPro"/>
</dbReference>
<reference evidence="1 2" key="1">
    <citation type="submission" date="2019-03" db="EMBL/GenBank/DDBJ databases">
        <title>Draft genome of Brevundimonas sp. a heavy metal resistant soil bacteria.</title>
        <authorList>
            <person name="Soto J."/>
        </authorList>
    </citation>
    <scope>NUCLEOTIDE SEQUENCE [LARGE SCALE GENOMIC DNA]</scope>
    <source>
        <strain evidence="1 2">B-10</strain>
    </source>
</reference>
<dbReference type="AlphaFoldDB" id="A0A4Y9S3X8"/>
<sequence>MKPLEVWGGHECTVNRIGATWRDQTVLSGHQDRIADLDLFAGLGLKAIRYPVLWERTEKTPGAFDWSWSDERLARLRALNMRPIVGLLHHGSGPSWTDLLDPSFADGLATYAGAVAARYPWVDDWTPVNEPLTTARFSALYGHWYPHERDEAAFWTALLNQIDGIRLSMAAIRAVNPRARLIQTEDFGHTFATEPCLAQARHENTRRLMTWDLLCGRVTTDHPLHARLQSFGLEGRLKRIAADPCPPVIGLNHYVTSDRFLDHRLERYPASTHGGNDELPYADIEAVRVIDPAPAGWMQHLQHLWRRYRLPVAITECHLGCTREEQLRWLAECWDAALLARHAGVEVEAVTVWSLLGSHDWDTLLTQANGRYESGVFDLAGGGVRPTALAALTSVLATRGMADLQVAQEAGWWRSPRRLSFPPYRVVPLAAAPPRLPRAATIRLEGAPPAEFLEECNLRGLRVETENTGGPCWMAVSGAQAWPQGRTLDLALDNALLLRRDSDTTRRNGA</sequence>
<evidence type="ECO:0000313" key="1">
    <source>
        <dbReference type="EMBL" id="TFW14228.1"/>
    </source>
</evidence>
<keyword evidence="2" id="KW-1185">Reference proteome</keyword>
<dbReference type="EMBL" id="SPVH01000002">
    <property type="protein sequence ID" value="TFW14228.1"/>
    <property type="molecule type" value="Genomic_DNA"/>
</dbReference>
<dbReference type="GO" id="GO:0005975">
    <property type="term" value="P:carbohydrate metabolic process"/>
    <property type="evidence" value="ECO:0007669"/>
    <property type="project" value="InterPro"/>
</dbReference>
<accession>A0A4Y9S3X8</accession>
<evidence type="ECO:0000313" key="2">
    <source>
        <dbReference type="Proteomes" id="UP000298216"/>
    </source>
</evidence>